<dbReference type="STRING" id="1165861.A0A0L0VDX5"/>
<dbReference type="EMBL" id="AJIL01000068">
    <property type="protein sequence ID" value="KNE97463.1"/>
    <property type="molecule type" value="Genomic_DNA"/>
</dbReference>
<dbReference type="Proteomes" id="UP000054564">
    <property type="component" value="Unassembled WGS sequence"/>
</dbReference>
<accession>A0A0L0VDX5</accession>
<keyword evidence="2" id="KW-1185">Reference proteome</keyword>
<dbReference type="AlphaFoldDB" id="A0A0L0VDX5"/>
<reference evidence="2" key="1">
    <citation type="submission" date="2014-03" db="EMBL/GenBank/DDBJ databases">
        <title>The Genome Sequence of Puccinia striiformis f. sp. tritici PST-78.</title>
        <authorList>
            <consortium name="The Broad Institute Genome Sequencing Platform"/>
            <person name="Cuomo C."/>
            <person name="Hulbert S."/>
            <person name="Chen X."/>
            <person name="Walker B."/>
            <person name="Young S.K."/>
            <person name="Zeng Q."/>
            <person name="Gargeya S."/>
            <person name="Fitzgerald M."/>
            <person name="Haas B."/>
            <person name="Abouelleil A."/>
            <person name="Alvarado L."/>
            <person name="Arachchi H.M."/>
            <person name="Berlin A.M."/>
            <person name="Chapman S.B."/>
            <person name="Goldberg J."/>
            <person name="Griggs A."/>
            <person name="Gujja S."/>
            <person name="Hansen M."/>
            <person name="Howarth C."/>
            <person name="Imamovic A."/>
            <person name="Larimer J."/>
            <person name="McCowan C."/>
            <person name="Montmayeur A."/>
            <person name="Murphy C."/>
            <person name="Neiman D."/>
            <person name="Pearson M."/>
            <person name="Priest M."/>
            <person name="Roberts A."/>
            <person name="Saif S."/>
            <person name="Shea T."/>
            <person name="Sisk P."/>
            <person name="Sykes S."/>
            <person name="Wortman J."/>
            <person name="Nusbaum C."/>
            <person name="Birren B."/>
        </authorList>
    </citation>
    <scope>NUCLEOTIDE SEQUENCE [LARGE SCALE GENOMIC DNA]</scope>
    <source>
        <strain evidence="2">race PST-78</strain>
    </source>
</reference>
<evidence type="ECO:0000313" key="1">
    <source>
        <dbReference type="EMBL" id="KNE97463.1"/>
    </source>
</evidence>
<proteinExistence type="predicted"/>
<protein>
    <submittedName>
        <fullName evidence="1">Uncharacterized protein</fullName>
    </submittedName>
</protein>
<evidence type="ECO:0000313" key="2">
    <source>
        <dbReference type="Proteomes" id="UP000054564"/>
    </source>
</evidence>
<comment type="caution">
    <text evidence="1">The sequence shown here is derived from an EMBL/GenBank/DDBJ whole genome shotgun (WGS) entry which is preliminary data.</text>
</comment>
<sequence length="154" mass="17262">MRLSRKHSGPDSGAKTCHPNPFGRACRFQIGLPLSILIGIRELVRDGQKMDNHEHAHVPAVVIITHFLGLCKSKHGGDLPQHSAQREELKEMILVEKRNADEDNFDEAVGMIWNACQPTKVGLVHDYDFNQSPGEFAQHSYTSAIAFDMNYKPT</sequence>
<name>A0A0L0VDX5_9BASI</name>
<gene>
    <name evidence="1" type="ORF">PSTG_09297</name>
</gene>
<organism evidence="1 2">
    <name type="scientific">Puccinia striiformis f. sp. tritici PST-78</name>
    <dbReference type="NCBI Taxonomy" id="1165861"/>
    <lineage>
        <taxon>Eukaryota</taxon>
        <taxon>Fungi</taxon>
        <taxon>Dikarya</taxon>
        <taxon>Basidiomycota</taxon>
        <taxon>Pucciniomycotina</taxon>
        <taxon>Pucciniomycetes</taxon>
        <taxon>Pucciniales</taxon>
        <taxon>Pucciniaceae</taxon>
        <taxon>Puccinia</taxon>
    </lineage>
</organism>